<dbReference type="SUPFAM" id="SSF53955">
    <property type="entry name" value="Lysozyme-like"/>
    <property type="match status" value="1"/>
</dbReference>
<reference evidence="4" key="1">
    <citation type="journal article" date="2019" name="Int. J. Syst. Evol. Microbiol.">
        <title>The Global Catalogue of Microorganisms (GCM) 10K type strain sequencing project: providing services to taxonomists for standard genome sequencing and annotation.</title>
        <authorList>
            <consortium name="The Broad Institute Genomics Platform"/>
            <consortium name="The Broad Institute Genome Sequencing Center for Infectious Disease"/>
            <person name="Wu L."/>
            <person name="Ma J."/>
        </authorList>
    </citation>
    <scope>NUCLEOTIDE SEQUENCE [LARGE SCALE GENOMIC DNA]</scope>
    <source>
        <strain evidence="4">JCM 3369</strain>
    </source>
</reference>
<dbReference type="RefSeq" id="WP_244925243.1">
    <property type="nucleotide sequence ID" value="NZ_CP033325.1"/>
</dbReference>
<dbReference type="SMART" id="SM00257">
    <property type="entry name" value="LysM"/>
    <property type="match status" value="3"/>
</dbReference>
<evidence type="ECO:0000259" key="2">
    <source>
        <dbReference type="PROSITE" id="PS51782"/>
    </source>
</evidence>
<evidence type="ECO:0000256" key="1">
    <source>
        <dbReference type="SAM" id="MobiDB-lite"/>
    </source>
</evidence>
<dbReference type="Gene3D" id="3.10.350.10">
    <property type="entry name" value="LysM domain"/>
    <property type="match status" value="3"/>
</dbReference>
<feature type="region of interest" description="Disordered" evidence="1">
    <location>
        <begin position="156"/>
        <end position="184"/>
    </location>
</feature>
<gene>
    <name evidence="3" type="ORF">ACFO3F_11505</name>
</gene>
<dbReference type="InterPro" id="IPR036779">
    <property type="entry name" value="LysM_dom_sf"/>
</dbReference>
<dbReference type="SUPFAM" id="SSF54106">
    <property type="entry name" value="LysM domain"/>
    <property type="match status" value="3"/>
</dbReference>
<protein>
    <submittedName>
        <fullName evidence="3">LysM peptidoglycan-binding domain-containing protein</fullName>
    </submittedName>
</protein>
<dbReference type="InterPro" id="IPR023346">
    <property type="entry name" value="Lysozyme-like_dom_sf"/>
</dbReference>
<dbReference type="InterPro" id="IPR008258">
    <property type="entry name" value="Transglycosylase_SLT_dom_1"/>
</dbReference>
<sequence>MAVPAGAATQPARATTTSTVTAGATALALPRVKVPSALPTVAPAMTYRVQAGDTVSHIALRTGASVSAIVQANGLDSRAFIRVGQMLRIPVPGSAAPVAAPAPSGTAARTHTVAAGETVSGLAARYRSSVSAITSANGLNSRALIRIGQRLTIPAGGSAGAPSAPAPAAPAPSAPQAGGSHTVASGETVSGLAARYGTSVSAIVSANRLNSRALIFVGQRLTIPGAGSGTGAAPAPTSPSAGPLVPDSFLGRTYPQQVVAAANANKATLNAMSVPSRAEMQSIVAATARDMGVDPALALAIAQAESGFDARAVSPANALGTMQVIPSSGEWASNLVGRRLNLLNPRDNVVAGVAILRQLVRTAPNQYPAIAGYYQGLAGVLRDGMYADTRTYVAKIKTNMAQYR</sequence>
<comment type="caution">
    <text evidence="3">The sequence shown here is derived from an EMBL/GenBank/DDBJ whole genome shotgun (WGS) entry which is preliminary data.</text>
</comment>
<dbReference type="CDD" id="cd00118">
    <property type="entry name" value="LysM"/>
    <property type="match status" value="3"/>
</dbReference>
<dbReference type="Gene3D" id="1.10.530.10">
    <property type="match status" value="1"/>
</dbReference>
<dbReference type="Pfam" id="PF01464">
    <property type="entry name" value="SLT"/>
    <property type="match status" value="1"/>
</dbReference>
<organism evidence="3 4">
    <name type="scientific">Georgenia faecalis</name>
    <dbReference type="NCBI Taxonomy" id="2483799"/>
    <lineage>
        <taxon>Bacteria</taxon>
        <taxon>Bacillati</taxon>
        <taxon>Actinomycetota</taxon>
        <taxon>Actinomycetes</taxon>
        <taxon>Micrococcales</taxon>
        <taxon>Bogoriellaceae</taxon>
        <taxon>Georgenia</taxon>
    </lineage>
</organism>
<evidence type="ECO:0000313" key="3">
    <source>
        <dbReference type="EMBL" id="MFC4555874.1"/>
    </source>
</evidence>
<feature type="domain" description="LysM" evidence="2">
    <location>
        <begin position="109"/>
        <end position="153"/>
    </location>
</feature>
<dbReference type="PANTHER" id="PTHR33734:SF22">
    <property type="entry name" value="MEMBRANE-BOUND LYTIC MUREIN TRANSGLYCOSYLASE D"/>
    <property type="match status" value="1"/>
</dbReference>
<feature type="compositionally biased region" description="Pro residues" evidence="1">
    <location>
        <begin position="164"/>
        <end position="173"/>
    </location>
</feature>
<evidence type="ECO:0000313" key="4">
    <source>
        <dbReference type="Proteomes" id="UP001595955"/>
    </source>
</evidence>
<feature type="domain" description="LysM" evidence="2">
    <location>
        <begin position="179"/>
        <end position="223"/>
    </location>
</feature>
<feature type="domain" description="LysM" evidence="2">
    <location>
        <begin position="45"/>
        <end position="89"/>
    </location>
</feature>
<dbReference type="Proteomes" id="UP001595955">
    <property type="component" value="Unassembled WGS sequence"/>
</dbReference>
<dbReference type="PROSITE" id="PS51782">
    <property type="entry name" value="LYSM"/>
    <property type="match status" value="3"/>
</dbReference>
<dbReference type="PANTHER" id="PTHR33734">
    <property type="entry name" value="LYSM DOMAIN-CONTAINING GPI-ANCHORED PROTEIN 2"/>
    <property type="match status" value="1"/>
</dbReference>
<proteinExistence type="predicted"/>
<keyword evidence="4" id="KW-1185">Reference proteome</keyword>
<accession>A0ABV9DDJ7</accession>
<dbReference type="InterPro" id="IPR018392">
    <property type="entry name" value="LysM"/>
</dbReference>
<name>A0ABV9DDJ7_9MICO</name>
<dbReference type="Pfam" id="PF01476">
    <property type="entry name" value="LysM"/>
    <property type="match status" value="3"/>
</dbReference>
<dbReference type="EMBL" id="JBHSGF010000007">
    <property type="protein sequence ID" value="MFC4555874.1"/>
    <property type="molecule type" value="Genomic_DNA"/>
</dbReference>